<reference evidence="1" key="1">
    <citation type="journal article" date="2021" name="Genome Biol. Evol.">
        <title>A High-Quality Reference Genome for a Parasitic Bivalve with Doubly Uniparental Inheritance (Bivalvia: Unionida).</title>
        <authorList>
            <person name="Smith C.H."/>
        </authorList>
    </citation>
    <scope>NUCLEOTIDE SEQUENCE</scope>
    <source>
        <strain evidence="1">CHS0354</strain>
    </source>
</reference>
<gene>
    <name evidence="1" type="ORF">CHS0354_030953</name>
</gene>
<name>A0AAE0VLH3_9BIVA</name>
<accession>A0AAE0VLH3</accession>
<dbReference type="Proteomes" id="UP001195483">
    <property type="component" value="Unassembled WGS sequence"/>
</dbReference>
<sequence>MEETPPFLWTQKTNESTYVSFNISFDTTTSLDERLPISHSDDPRHKPDEETTYRRFKSVDDDLDNIFSSGYENVSTRVNLESRMSSIDNNGVNSGDGRISSTFDNMSTKDENVSTLRIESVQNGEHDNILAGSDRFYRGKSPSVIESHNVTLTWRGVNVYVKPQSRSCLRGPDPSIQPKQVLHDGELYKYYTMKFYRKNP</sequence>
<comment type="caution">
    <text evidence="1">The sequence shown here is derived from an EMBL/GenBank/DDBJ whole genome shotgun (WGS) entry which is preliminary data.</text>
</comment>
<reference evidence="1" key="2">
    <citation type="journal article" date="2021" name="Genome Biol. Evol.">
        <title>Developing a high-quality reference genome for a parasitic bivalve with doubly uniparental inheritance (Bivalvia: Unionida).</title>
        <authorList>
            <person name="Smith C.H."/>
        </authorList>
    </citation>
    <scope>NUCLEOTIDE SEQUENCE</scope>
    <source>
        <strain evidence="1">CHS0354</strain>
        <tissue evidence="1">Mantle</tissue>
    </source>
</reference>
<keyword evidence="2" id="KW-1185">Reference proteome</keyword>
<reference evidence="1" key="3">
    <citation type="submission" date="2023-05" db="EMBL/GenBank/DDBJ databases">
        <authorList>
            <person name="Smith C.H."/>
        </authorList>
    </citation>
    <scope>NUCLEOTIDE SEQUENCE</scope>
    <source>
        <strain evidence="1">CHS0354</strain>
        <tissue evidence="1">Mantle</tissue>
    </source>
</reference>
<proteinExistence type="predicted"/>
<dbReference type="AlphaFoldDB" id="A0AAE0VLH3"/>
<protein>
    <submittedName>
        <fullName evidence="1">Uncharacterized protein</fullName>
    </submittedName>
</protein>
<dbReference type="EMBL" id="JAEAOA010001847">
    <property type="protein sequence ID" value="KAK3582001.1"/>
    <property type="molecule type" value="Genomic_DNA"/>
</dbReference>
<evidence type="ECO:0000313" key="2">
    <source>
        <dbReference type="Proteomes" id="UP001195483"/>
    </source>
</evidence>
<organism evidence="1 2">
    <name type="scientific">Potamilus streckersoni</name>
    <dbReference type="NCBI Taxonomy" id="2493646"/>
    <lineage>
        <taxon>Eukaryota</taxon>
        <taxon>Metazoa</taxon>
        <taxon>Spiralia</taxon>
        <taxon>Lophotrochozoa</taxon>
        <taxon>Mollusca</taxon>
        <taxon>Bivalvia</taxon>
        <taxon>Autobranchia</taxon>
        <taxon>Heteroconchia</taxon>
        <taxon>Palaeoheterodonta</taxon>
        <taxon>Unionida</taxon>
        <taxon>Unionoidea</taxon>
        <taxon>Unionidae</taxon>
        <taxon>Ambleminae</taxon>
        <taxon>Lampsilini</taxon>
        <taxon>Potamilus</taxon>
    </lineage>
</organism>
<evidence type="ECO:0000313" key="1">
    <source>
        <dbReference type="EMBL" id="KAK3582001.1"/>
    </source>
</evidence>